<sequence length="320" mass="34639">MTMTMWLPHAPRRVRINEVSVRDGFQIEPEFVPTEEKIALIDRLCETGLARIEITSFVSPKAIPNLRDAETVARQIRRHPEVIYTALVPNVRGCERALECDLDEINLVMSASETHNLANMRMTCEQSLAQFRDVTALARSGDLAVSGCVATAFGCPFEGAVAPERVQWAAGRYLELGMDSITLADTTGMADPRQVSELVEAFHRWFPGVPLTLHFHNTRGMGLANVLAALAAGVDSFDASLGGLGGCPFAPGATGNICTEDLVHMLESAGIDTGVDLDRLLGAARDLPALVGHDISGQVVKAGKRTELYPVPEWVGARQH</sequence>
<dbReference type="GO" id="GO:0046872">
    <property type="term" value="F:metal ion binding"/>
    <property type="evidence" value="ECO:0007669"/>
    <property type="project" value="UniProtKB-KW"/>
</dbReference>
<keyword evidence="3 5" id="KW-0456">Lyase</keyword>
<dbReference type="InterPro" id="IPR000891">
    <property type="entry name" value="PYR_CT"/>
</dbReference>
<dbReference type="GO" id="GO:0006552">
    <property type="term" value="P:L-leucine catabolic process"/>
    <property type="evidence" value="ECO:0007669"/>
    <property type="project" value="TreeGrafter"/>
</dbReference>
<dbReference type="InterPro" id="IPR013785">
    <property type="entry name" value="Aldolase_TIM"/>
</dbReference>
<evidence type="ECO:0000256" key="1">
    <source>
        <dbReference type="ARBA" id="ARBA00009405"/>
    </source>
</evidence>
<evidence type="ECO:0000256" key="2">
    <source>
        <dbReference type="ARBA" id="ARBA00022723"/>
    </source>
</evidence>
<dbReference type="EC" id="4.1.3.4" evidence="5"/>
<accession>A0A375FV83</accession>
<dbReference type="AlphaFoldDB" id="A0A375FV83"/>
<evidence type="ECO:0000256" key="3">
    <source>
        <dbReference type="ARBA" id="ARBA00023239"/>
    </source>
</evidence>
<dbReference type="PANTHER" id="PTHR42738">
    <property type="entry name" value="HYDROXYMETHYLGLUTARYL-COA LYASE"/>
    <property type="match status" value="1"/>
</dbReference>
<dbReference type="InterPro" id="IPR043594">
    <property type="entry name" value="HMGL"/>
</dbReference>
<dbReference type="Pfam" id="PF00682">
    <property type="entry name" value="HMGL-like"/>
    <property type="match status" value="1"/>
</dbReference>
<comment type="similarity">
    <text evidence="1">Belongs to the HMG-CoA lyase family.</text>
</comment>
<keyword evidence="2" id="KW-0479">Metal-binding</keyword>
<comment type="caution">
    <text evidence="5">The sequence shown here is derived from an EMBL/GenBank/DDBJ whole genome shotgun (WGS) entry which is preliminary data.</text>
</comment>
<dbReference type="EMBL" id="OGUS01000114">
    <property type="protein sequence ID" value="SPC12243.1"/>
    <property type="molecule type" value="Genomic_DNA"/>
</dbReference>
<dbReference type="SUPFAM" id="SSF51569">
    <property type="entry name" value="Aldolase"/>
    <property type="match status" value="1"/>
</dbReference>
<gene>
    <name evidence="5" type="primary">yngG</name>
    <name evidence="5" type="ORF">CO2235_140044</name>
</gene>
<dbReference type="Gene3D" id="3.20.20.70">
    <property type="entry name" value="Aldolase class I"/>
    <property type="match status" value="1"/>
</dbReference>
<organism evidence="5">
    <name type="scientific">Cupriavidus oxalaticus</name>
    <dbReference type="NCBI Taxonomy" id="96344"/>
    <lineage>
        <taxon>Bacteria</taxon>
        <taxon>Pseudomonadati</taxon>
        <taxon>Pseudomonadota</taxon>
        <taxon>Betaproteobacteria</taxon>
        <taxon>Burkholderiales</taxon>
        <taxon>Burkholderiaceae</taxon>
        <taxon>Cupriavidus</taxon>
    </lineage>
</organism>
<dbReference type="CDD" id="cd07938">
    <property type="entry name" value="DRE_TIM_HMGL"/>
    <property type="match status" value="1"/>
</dbReference>
<dbReference type="GO" id="GO:0046951">
    <property type="term" value="P:ketone body biosynthetic process"/>
    <property type="evidence" value="ECO:0007669"/>
    <property type="project" value="TreeGrafter"/>
</dbReference>
<name>A0A375FV83_9BURK</name>
<dbReference type="NCBIfam" id="NF004283">
    <property type="entry name" value="PRK05692.1"/>
    <property type="match status" value="1"/>
</dbReference>
<protein>
    <submittedName>
        <fullName evidence="5">Hydroxymethylglutaryl-CoA lyase YngG</fullName>
        <ecNumber evidence="5">4.1.3.4</ecNumber>
    </submittedName>
</protein>
<feature type="domain" description="Pyruvate carboxyltransferase" evidence="4">
    <location>
        <begin position="14"/>
        <end position="281"/>
    </location>
</feature>
<evidence type="ECO:0000313" key="5">
    <source>
        <dbReference type="EMBL" id="SPC12243.1"/>
    </source>
</evidence>
<evidence type="ECO:0000259" key="4">
    <source>
        <dbReference type="PROSITE" id="PS50991"/>
    </source>
</evidence>
<dbReference type="FunFam" id="3.20.20.70:FF:000071">
    <property type="entry name" value="Hydroxymethylglutaryl-CoA lyase"/>
    <property type="match status" value="1"/>
</dbReference>
<reference evidence="5" key="1">
    <citation type="submission" date="2018-01" db="EMBL/GenBank/DDBJ databases">
        <authorList>
            <person name="Clerissi C."/>
        </authorList>
    </citation>
    <scope>NUCLEOTIDE SEQUENCE</scope>
    <source>
        <strain evidence="5">Cupriavidus oxalaticus LMG 2235</strain>
    </source>
</reference>
<dbReference type="GO" id="GO:0004419">
    <property type="term" value="F:hydroxymethylglutaryl-CoA lyase activity"/>
    <property type="evidence" value="ECO:0007669"/>
    <property type="project" value="UniProtKB-EC"/>
</dbReference>
<proteinExistence type="inferred from homology"/>
<dbReference type="PROSITE" id="PS50991">
    <property type="entry name" value="PYR_CT"/>
    <property type="match status" value="1"/>
</dbReference>
<dbReference type="PANTHER" id="PTHR42738:SF7">
    <property type="entry name" value="HYDROXYMETHYLGLUTARYL-COA LYASE"/>
    <property type="match status" value="1"/>
</dbReference>
<dbReference type="Proteomes" id="UP000256862">
    <property type="component" value="Chromosome CO2235"/>
</dbReference>